<organism evidence="6">
    <name type="scientific">Kitasatospora camelliae</name>
    <dbReference type="NCBI Taxonomy" id="3156397"/>
    <lineage>
        <taxon>Bacteria</taxon>
        <taxon>Bacillati</taxon>
        <taxon>Actinomycetota</taxon>
        <taxon>Actinomycetes</taxon>
        <taxon>Kitasatosporales</taxon>
        <taxon>Streptomycetaceae</taxon>
        <taxon>Kitasatospora</taxon>
    </lineage>
</organism>
<evidence type="ECO:0000256" key="2">
    <source>
        <dbReference type="ARBA" id="ARBA00023015"/>
    </source>
</evidence>
<dbReference type="EMBL" id="CP159872">
    <property type="protein sequence ID" value="XCM78160.1"/>
    <property type="molecule type" value="Genomic_DNA"/>
</dbReference>
<dbReference type="GO" id="GO:0032993">
    <property type="term" value="C:protein-DNA complex"/>
    <property type="evidence" value="ECO:0007669"/>
    <property type="project" value="TreeGrafter"/>
</dbReference>
<dbReference type="Pfam" id="PF03466">
    <property type="entry name" value="LysR_substrate"/>
    <property type="match status" value="1"/>
</dbReference>
<sequence>MDLDLAQVRAFAAVADCRHFGQAGERLGISQQALSKRIARLEERLAVRLFDRSGGRGVRLTGAGERFLVPAREALAAGERAAAAVAEAPARLRVDVWGHLYAPMRTLAAVLESTPGLSVEPGAARDLPTAARALERAETDFGLGRVPAAGAAPGLSHRPVRLEPVDAVVSTAHPLAGAAELRPEDLRDGLLCYPAESDRLDFLTSFADRFGVLRRASGPNLGLDPFLARIHRDPDAFSLFPADAVAADHPGVRFVPLTAPTPLYAWSLLWAGPGEPPAGTDLPEAFARTARRRRWLEYDPSRDWLPEAG</sequence>
<dbReference type="InterPro" id="IPR000847">
    <property type="entry name" value="LysR_HTH_N"/>
</dbReference>
<dbReference type="FunFam" id="1.10.10.10:FF:000001">
    <property type="entry name" value="LysR family transcriptional regulator"/>
    <property type="match status" value="1"/>
</dbReference>
<dbReference type="SUPFAM" id="SSF53850">
    <property type="entry name" value="Periplasmic binding protein-like II"/>
    <property type="match status" value="1"/>
</dbReference>
<dbReference type="PANTHER" id="PTHR30346:SF0">
    <property type="entry name" value="HCA OPERON TRANSCRIPTIONAL ACTIVATOR HCAR"/>
    <property type="match status" value="1"/>
</dbReference>
<gene>
    <name evidence="6" type="ORF">ABWK59_04025</name>
</gene>
<accession>A0AAU8JPH1</accession>
<comment type="similarity">
    <text evidence="1">Belongs to the LysR transcriptional regulatory family.</text>
</comment>
<keyword evidence="3" id="KW-0238">DNA-binding</keyword>
<dbReference type="PANTHER" id="PTHR30346">
    <property type="entry name" value="TRANSCRIPTIONAL DUAL REGULATOR HCAR-RELATED"/>
    <property type="match status" value="1"/>
</dbReference>
<dbReference type="PRINTS" id="PR00039">
    <property type="entry name" value="HTHLYSR"/>
</dbReference>
<evidence type="ECO:0000256" key="1">
    <source>
        <dbReference type="ARBA" id="ARBA00009437"/>
    </source>
</evidence>
<keyword evidence="4" id="KW-0804">Transcription</keyword>
<dbReference type="Pfam" id="PF00126">
    <property type="entry name" value="HTH_1"/>
    <property type="match status" value="1"/>
</dbReference>
<dbReference type="InterPro" id="IPR005119">
    <property type="entry name" value="LysR_subst-bd"/>
</dbReference>
<evidence type="ECO:0000256" key="3">
    <source>
        <dbReference type="ARBA" id="ARBA00023125"/>
    </source>
</evidence>
<name>A0AAU8JPH1_9ACTN</name>
<dbReference type="SUPFAM" id="SSF46785">
    <property type="entry name" value="Winged helix' DNA-binding domain"/>
    <property type="match status" value="1"/>
</dbReference>
<keyword evidence="2" id="KW-0805">Transcription regulation</keyword>
<dbReference type="Gene3D" id="1.10.10.10">
    <property type="entry name" value="Winged helix-like DNA-binding domain superfamily/Winged helix DNA-binding domain"/>
    <property type="match status" value="1"/>
</dbReference>
<dbReference type="GO" id="GO:0003700">
    <property type="term" value="F:DNA-binding transcription factor activity"/>
    <property type="evidence" value="ECO:0007669"/>
    <property type="project" value="InterPro"/>
</dbReference>
<dbReference type="KEGG" id="kcm:ABWK59_04025"/>
<dbReference type="PROSITE" id="PS50931">
    <property type="entry name" value="HTH_LYSR"/>
    <property type="match status" value="1"/>
</dbReference>
<evidence type="ECO:0000313" key="6">
    <source>
        <dbReference type="EMBL" id="XCM78160.1"/>
    </source>
</evidence>
<dbReference type="GO" id="GO:0003677">
    <property type="term" value="F:DNA binding"/>
    <property type="evidence" value="ECO:0007669"/>
    <property type="project" value="UniProtKB-KW"/>
</dbReference>
<dbReference type="AlphaFoldDB" id="A0AAU8JPH1"/>
<dbReference type="RefSeq" id="WP_354637903.1">
    <property type="nucleotide sequence ID" value="NZ_CP159872.1"/>
</dbReference>
<reference evidence="6" key="1">
    <citation type="submission" date="2024-06" db="EMBL/GenBank/DDBJ databases">
        <title>The genome sequences of Kitasatospora sp. strain HUAS MG31.</title>
        <authorList>
            <person name="Mo P."/>
        </authorList>
    </citation>
    <scope>NUCLEOTIDE SEQUENCE</scope>
    <source>
        <strain evidence="6">HUAS MG31</strain>
    </source>
</reference>
<feature type="domain" description="HTH lysR-type" evidence="5">
    <location>
        <begin position="3"/>
        <end position="61"/>
    </location>
</feature>
<dbReference type="InterPro" id="IPR036390">
    <property type="entry name" value="WH_DNA-bd_sf"/>
</dbReference>
<proteinExistence type="inferred from homology"/>
<dbReference type="Gene3D" id="3.40.190.290">
    <property type="match status" value="1"/>
</dbReference>
<evidence type="ECO:0000259" key="5">
    <source>
        <dbReference type="PROSITE" id="PS50931"/>
    </source>
</evidence>
<dbReference type="InterPro" id="IPR036388">
    <property type="entry name" value="WH-like_DNA-bd_sf"/>
</dbReference>
<evidence type="ECO:0000256" key="4">
    <source>
        <dbReference type="ARBA" id="ARBA00023163"/>
    </source>
</evidence>
<protein>
    <submittedName>
        <fullName evidence="6">LysR family transcriptional regulator</fullName>
    </submittedName>
</protein>